<evidence type="ECO:0000256" key="1">
    <source>
        <dbReference type="SAM" id="SignalP"/>
    </source>
</evidence>
<feature type="signal peptide" evidence="1">
    <location>
        <begin position="1"/>
        <end position="32"/>
    </location>
</feature>
<evidence type="ECO:0000313" key="3">
    <source>
        <dbReference type="EMBL" id="MFC1404962.1"/>
    </source>
</evidence>
<dbReference type="EMBL" id="JBHEZZ010000017">
    <property type="protein sequence ID" value="MFC1404962.1"/>
    <property type="molecule type" value="Genomic_DNA"/>
</dbReference>
<dbReference type="RefSeq" id="WP_030257926.1">
    <property type="nucleotide sequence ID" value="NZ_JBHEZZ010000017.1"/>
</dbReference>
<keyword evidence="1" id="KW-0732">Signal</keyword>
<proteinExistence type="predicted"/>
<dbReference type="PANTHER" id="PTHR37957:SF1">
    <property type="entry name" value="PHYTASE-LIKE DOMAIN-CONTAINING PROTEIN"/>
    <property type="match status" value="1"/>
</dbReference>
<feature type="chain" id="PRO_5046516073" evidence="1">
    <location>
        <begin position="33"/>
        <end position="380"/>
    </location>
</feature>
<keyword evidence="4" id="KW-1185">Reference proteome</keyword>
<evidence type="ECO:0000313" key="4">
    <source>
        <dbReference type="Proteomes" id="UP001592528"/>
    </source>
</evidence>
<dbReference type="Proteomes" id="UP001592528">
    <property type="component" value="Unassembled WGS sequence"/>
</dbReference>
<evidence type="ECO:0000259" key="2">
    <source>
        <dbReference type="Pfam" id="PF13449"/>
    </source>
</evidence>
<dbReference type="PANTHER" id="PTHR37957">
    <property type="entry name" value="BLR7070 PROTEIN"/>
    <property type="match status" value="1"/>
</dbReference>
<organism evidence="3 4">
    <name type="scientific">Streptacidiphilus cavernicola</name>
    <dbReference type="NCBI Taxonomy" id="3342716"/>
    <lineage>
        <taxon>Bacteria</taxon>
        <taxon>Bacillati</taxon>
        <taxon>Actinomycetota</taxon>
        <taxon>Actinomycetes</taxon>
        <taxon>Kitasatosporales</taxon>
        <taxon>Streptomycetaceae</taxon>
        <taxon>Streptacidiphilus</taxon>
    </lineage>
</organism>
<protein>
    <submittedName>
        <fullName evidence="3">Esterase-like activity of phytase family protein</fullName>
    </submittedName>
</protein>
<dbReference type="SUPFAM" id="SSF75011">
    <property type="entry name" value="3-carboxy-cis,cis-mucoante lactonizing enzyme"/>
    <property type="match status" value="1"/>
</dbReference>
<dbReference type="Pfam" id="PF13449">
    <property type="entry name" value="Phytase-like"/>
    <property type="match status" value="1"/>
</dbReference>
<comment type="caution">
    <text evidence="3">The sequence shown here is derived from an EMBL/GenBank/DDBJ whole genome shotgun (WGS) entry which is preliminary data.</text>
</comment>
<reference evidence="3 4" key="1">
    <citation type="submission" date="2024-09" db="EMBL/GenBank/DDBJ databases">
        <authorList>
            <person name="Lee S.D."/>
        </authorList>
    </citation>
    <scope>NUCLEOTIDE SEQUENCE [LARGE SCALE GENOMIC DNA]</scope>
    <source>
        <strain evidence="3 4">N1-5</strain>
    </source>
</reference>
<name>A0ABV6UU79_9ACTN</name>
<accession>A0ABV6UU79</accession>
<feature type="domain" description="Phytase-like" evidence="2">
    <location>
        <begin position="75"/>
        <end position="363"/>
    </location>
</feature>
<sequence>MPPSKTPHPTRSSRVRAAAVAALMLASPLAIPAASARAEAPTGGHLPSPSLACGADAWAEGYSDALNKLVVDGDTVGGLSALSYDARRHAYGAVVDHSTGELAKIWFFADPASPKVVGSLVLRKPDGTPYDETDFDGEGLAVLPNGDYLVSSETEPSVREFDRQGVQRSELAVPARFLVAPAGQATSNATLEGLSVSPDGSTVYAAMEGVLSGDVSSTGAATDRRILVYRANHRHGYDLVKEIGYQVDPGNRISEVAAYGQHGLLVLEAAFTAGFGNTIKVYAAPNVQRSADVTAVTDLGNAGSGELTKKTLIADVSQCPSLGATAPEPQPNPILDNYEGMTLAPGAPCSGLSELLLISDDNFSAAQNTRLLRLTVRLPS</sequence>
<dbReference type="InterPro" id="IPR027372">
    <property type="entry name" value="Phytase-like_dom"/>
</dbReference>
<gene>
    <name evidence="3" type="ORF">ACEZDJ_27135</name>
</gene>